<keyword evidence="1" id="KW-0812">Transmembrane</keyword>
<evidence type="ECO:0000256" key="1">
    <source>
        <dbReference type="SAM" id="Phobius"/>
    </source>
</evidence>
<name>A0ABV9NM96_9GAMM</name>
<dbReference type="Proteomes" id="UP001595892">
    <property type="component" value="Unassembled WGS sequence"/>
</dbReference>
<reference evidence="3" key="1">
    <citation type="journal article" date="2019" name="Int. J. Syst. Evol. Microbiol.">
        <title>The Global Catalogue of Microorganisms (GCM) 10K type strain sequencing project: providing services to taxonomists for standard genome sequencing and annotation.</title>
        <authorList>
            <consortium name="The Broad Institute Genomics Platform"/>
            <consortium name="The Broad Institute Genome Sequencing Center for Infectious Disease"/>
            <person name="Wu L."/>
            <person name="Ma J."/>
        </authorList>
    </citation>
    <scope>NUCLEOTIDE SEQUENCE [LARGE SCALE GENOMIC DNA]</scope>
    <source>
        <strain evidence="3">CGMCC 1.13574</strain>
    </source>
</reference>
<accession>A0ABV9NM96</accession>
<keyword evidence="1" id="KW-0472">Membrane</keyword>
<sequence length="83" mass="8617">MNRNNIQSRVMQARDSIRNLGYKGAAAVTVFGASMSPAFAQSLGEAFTSEADGAKSELLIIGGAVLAVVAIIFLIKSAKRSAS</sequence>
<keyword evidence="1" id="KW-1133">Transmembrane helix</keyword>
<dbReference type="RefSeq" id="WP_377005336.1">
    <property type="nucleotide sequence ID" value="NZ_JBHSGG010000040.1"/>
</dbReference>
<gene>
    <name evidence="2" type="ORF">ACFO3Q_13905</name>
</gene>
<keyword evidence="3" id="KW-1185">Reference proteome</keyword>
<comment type="caution">
    <text evidence="2">The sequence shown here is derived from an EMBL/GenBank/DDBJ whole genome shotgun (WGS) entry which is preliminary data.</text>
</comment>
<protein>
    <submittedName>
        <fullName evidence="2">Uncharacterized protein</fullName>
    </submittedName>
</protein>
<evidence type="ECO:0000313" key="3">
    <source>
        <dbReference type="Proteomes" id="UP001595892"/>
    </source>
</evidence>
<evidence type="ECO:0000313" key="2">
    <source>
        <dbReference type="EMBL" id="MFC4729261.1"/>
    </source>
</evidence>
<organism evidence="2 3">
    <name type="scientific">Coralloluteibacterium thermophilum</name>
    <dbReference type="NCBI Taxonomy" id="2707049"/>
    <lineage>
        <taxon>Bacteria</taxon>
        <taxon>Pseudomonadati</taxon>
        <taxon>Pseudomonadota</taxon>
        <taxon>Gammaproteobacteria</taxon>
        <taxon>Lysobacterales</taxon>
        <taxon>Lysobacteraceae</taxon>
        <taxon>Coralloluteibacterium</taxon>
    </lineage>
</organism>
<feature type="transmembrane region" description="Helical" evidence="1">
    <location>
        <begin position="56"/>
        <end position="75"/>
    </location>
</feature>
<dbReference type="EMBL" id="JBHSGG010000040">
    <property type="protein sequence ID" value="MFC4729261.1"/>
    <property type="molecule type" value="Genomic_DNA"/>
</dbReference>
<proteinExistence type="predicted"/>